<evidence type="ECO:0000256" key="7">
    <source>
        <dbReference type="ARBA" id="ARBA00022964"/>
    </source>
</evidence>
<dbReference type="SUPFAM" id="SSF48452">
    <property type="entry name" value="TPR-like"/>
    <property type="match status" value="1"/>
</dbReference>
<dbReference type="Gene3D" id="2.10.110.20">
    <property type="match status" value="1"/>
</dbReference>
<keyword evidence="3" id="KW-0597">Phosphoprotein</keyword>
<dbReference type="Gene3D" id="1.20.58.1370">
    <property type="match status" value="1"/>
</dbReference>
<proteinExistence type="inferred from homology"/>
<dbReference type="InterPro" id="IPR048560">
    <property type="entry name" value="KDM6A_B-like_GATAL"/>
</dbReference>
<organism evidence="13 14">
    <name type="scientific">Limulus polyphemus</name>
    <name type="common">Atlantic horseshoe crab</name>
    <dbReference type="NCBI Taxonomy" id="6850"/>
    <lineage>
        <taxon>Eukaryota</taxon>
        <taxon>Metazoa</taxon>
        <taxon>Ecdysozoa</taxon>
        <taxon>Arthropoda</taxon>
        <taxon>Chelicerata</taxon>
        <taxon>Merostomata</taxon>
        <taxon>Xiphosura</taxon>
        <taxon>Limulidae</taxon>
        <taxon>Limulus</taxon>
    </lineage>
</organism>
<dbReference type="Pfam" id="PF21322">
    <property type="entry name" value="KDM6_C-hel"/>
    <property type="match status" value="1"/>
</dbReference>
<evidence type="ECO:0000313" key="14">
    <source>
        <dbReference type="RefSeq" id="XP_022242161.1"/>
    </source>
</evidence>
<dbReference type="Pfam" id="PF13431">
    <property type="entry name" value="TPR_17"/>
    <property type="match status" value="1"/>
</dbReference>
<evidence type="ECO:0000256" key="9">
    <source>
        <dbReference type="ARBA" id="ARBA00023004"/>
    </source>
</evidence>
<dbReference type="Pfam" id="PF02373">
    <property type="entry name" value="JmjC"/>
    <property type="match status" value="1"/>
</dbReference>
<comment type="cofactor">
    <cofactor evidence="1">
        <name>Fe(2+)</name>
        <dbReference type="ChEBI" id="CHEBI:29033"/>
    </cofactor>
</comment>
<keyword evidence="4" id="KW-0479">Metal-binding</keyword>
<dbReference type="Gene3D" id="2.60.120.650">
    <property type="entry name" value="Cupin"/>
    <property type="match status" value="1"/>
</dbReference>
<gene>
    <name evidence="14" type="primary">LOC106459882</name>
</gene>
<dbReference type="PANTHER" id="PTHR14017:SF1">
    <property type="entry name" value="LD02225P"/>
    <property type="match status" value="1"/>
</dbReference>
<evidence type="ECO:0000256" key="10">
    <source>
        <dbReference type="ARBA" id="ARBA00023242"/>
    </source>
</evidence>
<comment type="subcellular location">
    <subcellularLocation>
        <location evidence="2">Nucleus</location>
    </subcellularLocation>
</comment>
<keyword evidence="10" id="KW-0539">Nucleus</keyword>
<dbReference type="Gene3D" id="1.25.40.10">
    <property type="entry name" value="Tetratricopeptide repeat domain"/>
    <property type="match status" value="1"/>
</dbReference>
<dbReference type="InterPro" id="IPR046941">
    <property type="entry name" value="KDM6_GATAL_sf"/>
</dbReference>
<evidence type="ECO:0000313" key="13">
    <source>
        <dbReference type="Proteomes" id="UP000694941"/>
    </source>
</evidence>
<dbReference type="InterPro" id="IPR011990">
    <property type="entry name" value="TPR-like_helical_dom_sf"/>
</dbReference>
<dbReference type="PROSITE" id="PS51184">
    <property type="entry name" value="JMJC"/>
    <property type="match status" value="1"/>
</dbReference>
<dbReference type="PANTHER" id="PTHR14017">
    <property type="entry name" value="LYSINE-SPECIFIC DEMETHYLASE"/>
    <property type="match status" value="1"/>
</dbReference>
<keyword evidence="13" id="KW-1185">Reference proteome</keyword>
<keyword evidence="7" id="KW-0223">Dioxygenase</keyword>
<comment type="similarity">
    <text evidence="11">Belongs to the UTX family.</text>
</comment>
<dbReference type="RefSeq" id="XP_022242161.1">
    <property type="nucleotide sequence ID" value="XM_022386453.1"/>
</dbReference>
<keyword evidence="8" id="KW-0560">Oxidoreductase</keyword>
<evidence type="ECO:0000256" key="11">
    <source>
        <dbReference type="ARBA" id="ARBA00034483"/>
    </source>
</evidence>
<evidence type="ECO:0000256" key="5">
    <source>
        <dbReference type="ARBA" id="ARBA00022833"/>
    </source>
</evidence>
<evidence type="ECO:0000256" key="2">
    <source>
        <dbReference type="ARBA" id="ARBA00004123"/>
    </source>
</evidence>
<name>A0ABM1SEV6_LIMPO</name>
<sequence>MYKLCNDAYKPLMKETLLHFLHLFWNSSSVFPFHTKLWVLFQEQNLTMDALRAYRHAVRIDSGHSPAWNNLGILYENCNQSHDAVKCYLKARRGKGPVNSHLTERIHFLQDQMMSSIPNNSQSPRQLPYVEDSDVIVLQKQSNFVNHQQALTSETVSECRGGTKRYSNNKDGHYRSRVNKRLKMTCESSSGIECMKESTVVNFQDWQSSSSVDADHELPSSEDVEHKLHTLLLPTSVTSSIIEPDTKVQNRTDNLNPSEEKSSTCVDNLKTELTKNQSTRLLRSIKNRLSWTESKNTVYYKTPGLHARFLDPQVVIEKLPEPKRPSTPSINMCASEVLDTCEELIKNRGISSSLIKWELCPMVPPPEAPPIEHPKEELLPPTPSVFLESRKDAFSPKLHDFCLNHPISVIRNIATVLNLDLGLFSTKTLVEANPDHSIEVRTQLMQSSDENWDQERTKQVWRCESQRSHTTIARYAQYQASSFQESLKEEQEKLHKDSDNDSLASISYIRGKKGKKTSTFKTIKFGTNVDLSDERKWRTQLQELTKLPSFARVATSGNMLSHVGHTILGMNTVQLYMKVPGSRTPGHQENNNYCSININIGPGDCEWFAVPEPYWGVIHRLCERNNINYLHGSWWPIIEDLLAENVPVYRFLQKPGDFVWVNAGTVHWVQAVGWCNNIAWNVGPLTANQYRLAIERYEWNKIEKYKSIVPLAHLTWNLARNITVSDQKLYKLIKFCLMKTLQMCQLSIDLVKSLEKNIRWHGRGKNETAHYCGNCELEVFNILFVKEVDKKHMVHCLDCAIKDNSELEEFVILEEYTMEDLMDVYDNFILHPVRLLSCTFYKQNNHNFLKPLRNTIKLRKVTDANLLVSLG</sequence>
<accession>A0ABM1SEV6</accession>
<dbReference type="InterPro" id="IPR003347">
    <property type="entry name" value="JmjC_dom"/>
</dbReference>
<dbReference type="SUPFAM" id="SSF51197">
    <property type="entry name" value="Clavaminate synthase-like"/>
    <property type="match status" value="1"/>
</dbReference>
<dbReference type="Pfam" id="PF21326">
    <property type="entry name" value="KDM6_GATAL"/>
    <property type="match status" value="1"/>
</dbReference>
<evidence type="ECO:0000256" key="1">
    <source>
        <dbReference type="ARBA" id="ARBA00001954"/>
    </source>
</evidence>
<dbReference type="InterPro" id="IPR048562">
    <property type="entry name" value="KDM6A_B-like_C-hel"/>
</dbReference>
<protein>
    <submittedName>
        <fullName evidence="14">Lysine-specific demethylase 6A-like isoform X1</fullName>
    </submittedName>
</protein>
<dbReference type="InterPro" id="IPR051630">
    <property type="entry name" value="Corepressor-Demethylase"/>
</dbReference>
<keyword evidence="9" id="KW-0408">Iron</keyword>
<evidence type="ECO:0000256" key="3">
    <source>
        <dbReference type="ARBA" id="ARBA00022553"/>
    </source>
</evidence>
<dbReference type="Proteomes" id="UP000694941">
    <property type="component" value="Unplaced"/>
</dbReference>
<keyword evidence="5" id="KW-0862">Zinc</keyword>
<evidence type="ECO:0000256" key="4">
    <source>
        <dbReference type="ARBA" id="ARBA00022723"/>
    </source>
</evidence>
<evidence type="ECO:0000259" key="12">
    <source>
        <dbReference type="PROSITE" id="PS51184"/>
    </source>
</evidence>
<evidence type="ECO:0000256" key="8">
    <source>
        <dbReference type="ARBA" id="ARBA00023002"/>
    </source>
</evidence>
<evidence type="ECO:0000256" key="6">
    <source>
        <dbReference type="ARBA" id="ARBA00022853"/>
    </source>
</evidence>
<dbReference type="SMART" id="SM00558">
    <property type="entry name" value="JmjC"/>
    <property type="match status" value="1"/>
</dbReference>
<reference evidence="14" key="1">
    <citation type="submission" date="2025-08" db="UniProtKB">
        <authorList>
            <consortium name="RefSeq"/>
        </authorList>
    </citation>
    <scope>IDENTIFICATION</scope>
    <source>
        <tissue evidence="14">Muscle</tissue>
    </source>
</reference>
<dbReference type="GeneID" id="106459882"/>
<keyword evidence="6" id="KW-0156">Chromatin regulator</keyword>
<feature type="domain" description="JmjC" evidence="12">
    <location>
        <begin position="536"/>
        <end position="699"/>
    </location>
</feature>